<comment type="caution">
    <text evidence="9">The sequence shown here is derived from an EMBL/GenBank/DDBJ whole genome shotgun (WGS) entry which is preliminary data.</text>
</comment>
<keyword evidence="5" id="KW-0496">Mitochondrion</keyword>
<gene>
    <name evidence="9" type="ORF">OHC33_006679</name>
</gene>
<feature type="region of interest" description="Disordered" evidence="8">
    <location>
        <begin position="47"/>
        <end position="86"/>
    </location>
</feature>
<evidence type="ECO:0000256" key="6">
    <source>
        <dbReference type="ARBA" id="ARBA00023274"/>
    </source>
</evidence>
<evidence type="ECO:0000313" key="10">
    <source>
        <dbReference type="Proteomes" id="UP001316803"/>
    </source>
</evidence>
<comment type="similarity">
    <text evidence="2">Belongs to the mitochondrion-specific ribosomal protein mS29 family.</text>
</comment>
<keyword evidence="10" id="KW-1185">Reference proteome</keyword>
<evidence type="ECO:0000313" key="9">
    <source>
        <dbReference type="EMBL" id="KAK5952206.1"/>
    </source>
</evidence>
<evidence type="ECO:0000256" key="3">
    <source>
        <dbReference type="ARBA" id="ARBA00022946"/>
    </source>
</evidence>
<evidence type="ECO:0000256" key="7">
    <source>
        <dbReference type="ARBA" id="ARBA00035140"/>
    </source>
</evidence>
<accession>A0AAN8I6R4</accession>
<dbReference type="EMBL" id="JAKLMC020000016">
    <property type="protein sequence ID" value="KAK5952206.1"/>
    <property type="molecule type" value="Genomic_DNA"/>
</dbReference>
<name>A0AAN8I6R4_9EURO</name>
<organism evidence="9 10">
    <name type="scientific">Knufia fluminis</name>
    <dbReference type="NCBI Taxonomy" id="191047"/>
    <lineage>
        <taxon>Eukaryota</taxon>
        <taxon>Fungi</taxon>
        <taxon>Dikarya</taxon>
        <taxon>Ascomycota</taxon>
        <taxon>Pezizomycotina</taxon>
        <taxon>Eurotiomycetes</taxon>
        <taxon>Chaetothyriomycetidae</taxon>
        <taxon>Chaetothyriales</taxon>
        <taxon>Trichomeriaceae</taxon>
        <taxon>Knufia</taxon>
    </lineage>
</organism>
<keyword evidence="4" id="KW-0689">Ribosomal protein</keyword>
<sequence>MSLSVCTSCLARLRLSNPPIPSLTAASRLTSSPFHSSAPAQNVIKKKTANVAGTRAPKLRESRSARIKKKQKERPRPPPVGQRRSERRRIVLSNTNALQIQGLETLTPENMADAAKVGSVLALDGPVIDQLREAKAFKTTQNWNLFRAPSTLVRMETVEVGADIQDVNESVSDTAGLGASTLRRVVTGEKASGKSIHLLQAMSLAYLNKWVVVNVPDCQEYVNNQSAYTPIARKEGDESKEQMYNQPQLAADLLTRLAYSNSDVLSKLKPIHKHGERLDARKPKTLKDLALIGAEDRNLAPRVWDAIWKELTVPVEGNKEKRPPVLVAIDGVNFWMGDTKYRSNDFKVIHAHQFTLVKQFLSLLFSKDQKNALANGGMAMGVTTKSNHPATPAFELLVRQLRARNNGVEMTDSAFPLGDPYAKMPDARVTGLFHPDTQTTVTELKGLSRPESKGLLEYFAKSGIFRDAVTDSAVAEKWSLSGGGIVGEMCKLGARTRVGMFETGPREGVKVRV</sequence>
<reference evidence="9 10" key="1">
    <citation type="submission" date="2022-12" db="EMBL/GenBank/DDBJ databases">
        <title>Genomic features and morphological characterization of a novel Knufia sp. strain isolated from spacecraft assembly facility.</title>
        <authorList>
            <person name="Teixeira M."/>
            <person name="Chander A.M."/>
            <person name="Stajich J.E."/>
            <person name="Venkateswaran K."/>
        </authorList>
    </citation>
    <scope>NUCLEOTIDE SEQUENCE [LARGE SCALE GENOMIC DNA]</scope>
    <source>
        <strain evidence="9 10">FJI-L2-BK-P2</strain>
    </source>
</reference>
<keyword evidence="6" id="KW-0687">Ribonucleoprotein</keyword>
<dbReference type="GO" id="GO:0005763">
    <property type="term" value="C:mitochondrial small ribosomal subunit"/>
    <property type="evidence" value="ECO:0007669"/>
    <property type="project" value="TreeGrafter"/>
</dbReference>
<dbReference type="PANTHER" id="PTHR12810">
    <property type="entry name" value="MITOCHONDRIAL 28S RIBOSOMAL PROTEIN S29"/>
    <property type="match status" value="1"/>
</dbReference>
<dbReference type="AlphaFoldDB" id="A0AAN8I6R4"/>
<dbReference type="PANTHER" id="PTHR12810:SF0">
    <property type="entry name" value="SMALL RIBOSOMAL SUBUNIT PROTEIN MS29"/>
    <property type="match status" value="1"/>
</dbReference>
<evidence type="ECO:0000256" key="1">
    <source>
        <dbReference type="ARBA" id="ARBA00004173"/>
    </source>
</evidence>
<comment type="subcellular location">
    <subcellularLocation>
        <location evidence="1">Mitochondrion</location>
    </subcellularLocation>
</comment>
<protein>
    <recommendedName>
        <fullName evidence="7">Small ribosomal subunit protein mS29</fullName>
    </recommendedName>
</protein>
<evidence type="ECO:0000256" key="4">
    <source>
        <dbReference type="ARBA" id="ARBA00022980"/>
    </source>
</evidence>
<keyword evidence="3" id="KW-0809">Transit peptide</keyword>
<dbReference type="GO" id="GO:0003735">
    <property type="term" value="F:structural constituent of ribosome"/>
    <property type="evidence" value="ECO:0007669"/>
    <property type="project" value="TreeGrafter"/>
</dbReference>
<evidence type="ECO:0000256" key="8">
    <source>
        <dbReference type="SAM" id="MobiDB-lite"/>
    </source>
</evidence>
<dbReference type="InterPro" id="IPR019368">
    <property type="entry name" value="Ribosomal_mS29"/>
</dbReference>
<evidence type="ECO:0000256" key="2">
    <source>
        <dbReference type="ARBA" id="ARBA00009863"/>
    </source>
</evidence>
<dbReference type="Pfam" id="PF10236">
    <property type="entry name" value="DAP3"/>
    <property type="match status" value="1"/>
</dbReference>
<evidence type="ECO:0000256" key="5">
    <source>
        <dbReference type="ARBA" id="ARBA00023128"/>
    </source>
</evidence>
<proteinExistence type="inferred from homology"/>
<dbReference type="Proteomes" id="UP001316803">
    <property type="component" value="Unassembled WGS sequence"/>
</dbReference>